<evidence type="ECO:0000256" key="7">
    <source>
        <dbReference type="ARBA" id="ARBA00022842"/>
    </source>
</evidence>
<dbReference type="InterPro" id="IPR050264">
    <property type="entry name" value="Bact_CCA-adding_enz_type3_sf"/>
</dbReference>
<keyword evidence="7" id="KW-0460">Magnesium</keyword>
<dbReference type="GO" id="GO:0016779">
    <property type="term" value="F:nucleotidyltransferase activity"/>
    <property type="evidence" value="ECO:0007669"/>
    <property type="project" value="UniProtKB-KW"/>
</dbReference>
<dbReference type="SUPFAM" id="SSF81301">
    <property type="entry name" value="Nucleotidyltransferase"/>
    <property type="match status" value="1"/>
</dbReference>
<dbReference type="NCBIfam" id="TIGR00277">
    <property type="entry name" value="HDIG"/>
    <property type="match status" value="1"/>
</dbReference>
<keyword evidence="3" id="KW-0819">tRNA processing</keyword>
<gene>
    <name evidence="13" type="ORF">SAMN02745243_02428</name>
</gene>
<dbReference type="Proteomes" id="UP000184301">
    <property type="component" value="Unassembled WGS sequence"/>
</dbReference>
<feature type="domain" description="Poly A polymerase head" evidence="10">
    <location>
        <begin position="23"/>
        <end position="143"/>
    </location>
</feature>
<dbReference type="SUPFAM" id="SSF81891">
    <property type="entry name" value="Poly A polymerase C-terminal region-like"/>
    <property type="match status" value="1"/>
</dbReference>
<protein>
    <submittedName>
        <fullName evidence="13">tRNA nucleotidyltransferase (CCA-adding enzyme)</fullName>
    </submittedName>
</protein>
<sequence length="444" mass="51206">MKIPLPNKVNFIITNLQLHGFEAYIVGGCVRDSVLGRVPKDWDITTSATPEKVKKIFRHTIDTGIEHGTVTVMVGKEGFEVTTYRIDGEYEDNRHPKEVVFTRSLEEDLKRRDFTINAMAYNDMERLVDIFGGMKDLNSHIIRCVGDPRERFQEDALRMLRAVRFSAQLAFPIEEETAEAIRDLAGNLESISAERIQAELVKMVTSDHPELIRDAYELGITRVILPEWDEMAGVKQNTPHHIYNVDLHTIEAMKNVPPDKVLRLTMLFHDMGKPQMKTTDAKGVDHFKQHALVSEEIARRVLRRLKFDNETVRKVTRLVCYHDYRTVATPKTVRRAMYRIGEELFPQYLEVRMADIMAQSSYERRAKIENIQDMQKIYQEVLSSKDCVSLKQLAVTGRDLMELGMKPGKELGDMLNYLLSIVIDYPEKNDKKELLRLAAIKIRA</sequence>
<keyword evidence="4" id="KW-0548">Nucleotidyltransferase</keyword>
<evidence type="ECO:0000256" key="3">
    <source>
        <dbReference type="ARBA" id="ARBA00022694"/>
    </source>
</evidence>
<dbReference type="PANTHER" id="PTHR46173:SF1">
    <property type="entry name" value="CCA TRNA NUCLEOTIDYLTRANSFERASE 1, MITOCHONDRIAL"/>
    <property type="match status" value="1"/>
</dbReference>
<dbReference type="GO" id="GO:0000049">
    <property type="term" value="F:tRNA binding"/>
    <property type="evidence" value="ECO:0007669"/>
    <property type="project" value="TreeGrafter"/>
</dbReference>
<dbReference type="EMBL" id="FQZY01000034">
    <property type="protein sequence ID" value="SHK19636.1"/>
    <property type="molecule type" value="Genomic_DNA"/>
</dbReference>
<dbReference type="GO" id="GO:0008033">
    <property type="term" value="P:tRNA processing"/>
    <property type="evidence" value="ECO:0007669"/>
    <property type="project" value="UniProtKB-KW"/>
</dbReference>
<evidence type="ECO:0000256" key="8">
    <source>
        <dbReference type="ARBA" id="ARBA00022884"/>
    </source>
</evidence>
<dbReference type="AlphaFoldDB" id="A0A1M6QHF2"/>
<organism evidence="13 14">
    <name type="scientific">Hespellia stercorisuis DSM 15480</name>
    <dbReference type="NCBI Taxonomy" id="1121950"/>
    <lineage>
        <taxon>Bacteria</taxon>
        <taxon>Bacillati</taxon>
        <taxon>Bacillota</taxon>
        <taxon>Clostridia</taxon>
        <taxon>Lachnospirales</taxon>
        <taxon>Lachnospiraceae</taxon>
        <taxon>Hespellia</taxon>
    </lineage>
</organism>
<evidence type="ECO:0000256" key="9">
    <source>
        <dbReference type="RuleBase" id="RU003953"/>
    </source>
</evidence>
<evidence type="ECO:0000256" key="2">
    <source>
        <dbReference type="ARBA" id="ARBA00022679"/>
    </source>
</evidence>
<dbReference type="GO" id="GO:0000166">
    <property type="term" value="F:nucleotide binding"/>
    <property type="evidence" value="ECO:0007669"/>
    <property type="project" value="UniProtKB-KW"/>
</dbReference>
<feature type="domain" description="CCA-adding enzyme C-terminal" evidence="12">
    <location>
        <begin position="293"/>
        <end position="437"/>
    </location>
</feature>
<dbReference type="NCBIfam" id="NF009814">
    <property type="entry name" value="PRK13299.1"/>
    <property type="match status" value="1"/>
</dbReference>
<proteinExistence type="inferred from homology"/>
<comment type="cofactor">
    <cofactor evidence="1">
        <name>Mg(2+)</name>
        <dbReference type="ChEBI" id="CHEBI:18420"/>
    </cofactor>
</comment>
<evidence type="ECO:0000313" key="13">
    <source>
        <dbReference type="EMBL" id="SHK19636.1"/>
    </source>
</evidence>
<evidence type="ECO:0000256" key="5">
    <source>
        <dbReference type="ARBA" id="ARBA00022723"/>
    </source>
</evidence>
<evidence type="ECO:0000256" key="1">
    <source>
        <dbReference type="ARBA" id="ARBA00001946"/>
    </source>
</evidence>
<dbReference type="InterPro" id="IPR006675">
    <property type="entry name" value="HDIG_dom"/>
</dbReference>
<dbReference type="Pfam" id="PF01743">
    <property type="entry name" value="PolyA_pol"/>
    <property type="match status" value="1"/>
</dbReference>
<dbReference type="Gene3D" id="1.10.3090.10">
    <property type="entry name" value="cca-adding enzyme, domain 2"/>
    <property type="match status" value="1"/>
</dbReference>
<keyword evidence="8 9" id="KW-0694">RNA-binding</keyword>
<dbReference type="InterPro" id="IPR032810">
    <property type="entry name" value="CCA-adding_enz_C"/>
</dbReference>
<dbReference type="Pfam" id="PF12627">
    <property type="entry name" value="PolyA_pol_RNAbd"/>
    <property type="match status" value="1"/>
</dbReference>
<dbReference type="Pfam" id="PF13735">
    <property type="entry name" value="tRNA_NucTran2_2"/>
    <property type="match status" value="1"/>
</dbReference>
<evidence type="ECO:0000259" key="12">
    <source>
        <dbReference type="Pfam" id="PF13735"/>
    </source>
</evidence>
<dbReference type="STRING" id="1121950.SAMN02745243_02428"/>
<dbReference type="InterPro" id="IPR002646">
    <property type="entry name" value="PolA_pol_head_dom"/>
</dbReference>
<dbReference type="GO" id="GO:0046872">
    <property type="term" value="F:metal ion binding"/>
    <property type="evidence" value="ECO:0007669"/>
    <property type="project" value="UniProtKB-KW"/>
</dbReference>
<dbReference type="CDD" id="cd05398">
    <property type="entry name" value="NT_ClassII-CCAase"/>
    <property type="match status" value="1"/>
</dbReference>
<accession>A0A1M6QHF2</accession>
<dbReference type="InterPro" id="IPR043519">
    <property type="entry name" value="NT_sf"/>
</dbReference>
<evidence type="ECO:0000256" key="6">
    <source>
        <dbReference type="ARBA" id="ARBA00022741"/>
    </source>
</evidence>
<feature type="domain" description="tRNA nucleotidyltransferase/poly(A) polymerase RNA and SrmB- binding" evidence="11">
    <location>
        <begin position="171"/>
        <end position="230"/>
    </location>
</feature>
<keyword evidence="5" id="KW-0479">Metal-binding</keyword>
<dbReference type="Gene3D" id="1.10.246.80">
    <property type="match status" value="1"/>
</dbReference>
<evidence type="ECO:0000259" key="11">
    <source>
        <dbReference type="Pfam" id="PF12627"/>
    </source>
</evidence>
<comment type="similarity">
    <text evidence="9">Belongs to the tRNA nucleotidyltransferase/poly(A) polymerase family.</text>
</comment>
<evidence type="ECO:0000313" key="14">
    <source>
        <dbReference type="Proteomes" id="UP000184301"/>
    </source>
</evidence>
<keyword evidence="6" id="KW-0547">Nucleotide-binding</keyword>
<keyword evidence="14" id="KW-1185">Reference proteome</keyword>
<reference evidence="13 14" key="1">
    <citation type="submission" date="2016-11" db="EMBL/GenBank/DDBJ databases">
        <authorList>
            <person name="Jaros S."/>
            <person name="Januszkiewicz K."/>
            <person name="Wedrychowicz H."/>
        </authorList>
    </citation>
    <scope>NUCLEOTIDE SEQUENCE [LARGE SCALE GENOMIC DNA]</scope>
    <source>
        <strain evidence="13 14">DSM 15480</strain>
    </source>
</reference>
<keyword evidence="2 9" id="KW-0808">Transferase</keyword>
<dbReference type="InterPro" id="IPR032828">
    <property type="entry name" value="PolyA_RNA-bd"/>
</dbReference>
<evidence type="ECO:0000259" key="10">
    <source>
        <dbReference type="Pfam" id="PF01743"/>
    </source>
</evidence>
<evidence type="ECO:0000256" key="4">
    <source>
        <dbReference type="ARBA" id="ARBA00022695"/>
    </source>
</evidence>
<dbReference type="Gene3D" id="3.30.460.10">
    <property type="entry name" value="Beta Polymerase, domain 2"/>
    <property type="match status" value="1"/>
</dbReference>
<dbReference type="RefSeq" id="WP_073110806.1">
    <property type="nucleotide sequence ID" value="NZ_FQZY01000034.1"/>
</dbReference>
<dbReference type="OrthoDB" id="9805698at2"/>
<dbReference type="PANTHER" id="PTHR46173">
    <property type="entry name" value="CCA TRNA NUCLEOTIDYLTRANSFERASE 1, MITOCHONDRIAL"/>
    <property type="match status" value="1"/>
</dbReference>
<name>A0A1M6QHF2_9FIRM</name>